<proteinExistence type="inferred from homology"/>
<dbReference type="PANTHER" id="PTHR11055:SF63">
    <property type="entry name" value="ADENYLYL-SULFATE KINASE 1, CHLOROPLASTIC"/>
    <property type="match status" value="1"/>
</dbReference>
<comment type="caution">
    <text evidence="13">The sequence shown here is derived from an EMBL/GenBank/DDBJ whole genome shotgun (WGS) entry which is preliminary data.</text>
</comment>
<dbReference type="Proteomes" id="UP001241472">
    <property type="component" value="Unassembled WGS sequence"/>
</dbReference>
<dbReference type="GO" id="GO:0016301">
    <property type="term" value="F:kinase activity"/>
    <property type="evidence" value="ECO:0007669"/>
    <property type="project" value="UniProtKB-KW"/>
</dbReference>
<name>A0ABT9PTW6_9HYPH</name>
<dbReference type="InterPro" id="IPR002891">
    <property type="entry name" value="APS"/>
</dbReference>
<keyword evidence="9 11" id="KW-0418">Kinase</keyword>
<comment type="similarity">
    <text evidence="4 11">Belongs to the APS kinase family.</text>
</comment>
<dbReference type="CDD" id="cd02027">
    <property type="entry name" value="APSK"/>
    <property type="match status" value="1"/>
</dbReference>
<gene>
    <name evidence="13" type="ORF">J2T09_002673</name>
</gene>
<dbReference type="NCBIfam" id="NF003013">
    <property type="entry name" value="PRK03846.1"/>
    <property type="match status" value="1"/>
</dbReference>
<dbReference type="EC" id="2.7.1.25" evidence="5 11"/>
<keyword evidence="7 11" id="KW-0808">Transferase</keyword>
<evidence type="ECO:0000256" key="6">
    <source>
        <dbReference type="ARBA" id="ARBA00018163"/>
    </source>
</evidence>
<keyword evidence="10 11" id="KW-0067">ATP-binding</keyword>
<evidence type="ECO:0000259" key="12">
    <source>
        <dbReference type="Pfam" id="PF01583"/>
    </source>
</evidence>
<dbReference type="Pfam" id="PF01583">
    <property type="entry name" value="APS_kinase"/>
    <property type="match status" value="1"/>
</dbReference>
<evidence type="ECO:0000256" key="11">
    <source>
        <dbReference type="RuleBase" id="RU004347"/>
    </source>
</evidence>
<evidence type="ECO:0000256" key="10">
    <source>
        <dbReference type="ARBA" id="ARBA00022840"/>
    </source>
</evidence>
<evidence type="ECO:0000256" key="7">
    <source>
        <dbReference type="ARBA" id="ARBA00022679"/>
    </source>
</evidence>
<sequence>MEMELHRFGRKTYLLDGDNIRSGLNRDLGFSDADRVENIRRVAEIARLMLDAGMIVISAFISPFRAEREMAKMLIGPNDFLEIYVNTPLRVCEERDPKGLYRKARQGRITNMTGLGSPYEPPTAPFATFNGSGEIAVEQAARDLARAASLI</sequence>
<keyword evidence="8 11" id="KW-0547">Nucleotide-binding</keyword>
<organism evidence="13 14">
    <name type="scientific">Neorhizobium huautlense</name>
    <dbReference type="NCBI Taxonomy" id="67774"/>
    <lineage>
        <taxon>Bacteria</taxon>
        <taxon>Pseudomonadati</taxon>
        <taxon>Pseudomonadota</taxon>
        <taxon>Alphaproteobacteria</taxon>
        <taxon>Hyphomicrobiales</taxon>
        <taxon>Rhizobiaceae</taxon>
        <taxon>Rhizobium/Agrobacterium group</taxon>
        <taxon>Neorhizobium</taxon>
    </lineage>
</organism>
<dbReference type="SUPFAM" id="SSF52540">
    <property type="entry name" value="P-loop containing nucleoside triphosphate hydrolases"/>
    <property type="match status" value="1"/>
</dbReference>
<comment type="function">
    <text evidence="2 11">Catalyzes the synthesis of activated sulfate.</text>
</comment>
<reference evidence="13 14" key="1">
    <citation type="submission" date="2023-07" db="EMBL/GenBank/DDBJ databases">
        <title>Sorghum-associated microbial communities from plants grown in Nebraska, USA.</title>
        <authorList>
            <person name="Schachtman D."/>
        </authorList>
    </citation>
    <scope>NUCLEOTIDE SEQUENCE [LARGE SCALE GENOMIC DNA]</scope>
    <source>
        <strain evidence="13 14">DS1307</strain>
    </source>
</reference>
<dbReference type="NCBIfam" id="TIGR00455">
    <property type="entry name" value="apsK"/>
    <property type="match status" value="1"/>
</dbReference>
<accession>A0ABT9PTW6</accession>
<keyword evidence="14" id="KW-1185">Reference proteome</keyword>
<dbReference type="PANTHER" id="PTHR11055">
    <property type="entry name" value="BIFUNCTIONAL 3'-PHOSPHOADENOSINE 5'-PHOSPHOSULFATE SYNTHASE"/>
    <property type="match status" value="1"/>
</dbReference>
<evidence type="ECO:0000256" key="4">
    <source>
        <dbReference type="ARBA" id="ARBA00007008"/>
    </source>
</evidence>
<dbReference type="InterPro" id="IPR059117">
    <property type="entry name" value="APS_kinase_dom"/>
</dbReference>
<evidence type="ECO:0000313" key="14">
    <source>
        <dbReference type="Proteomes" id="UP001241472"/>
    </source>
</evidence>
<dbReference type="EMBL" id="JAUSRF010000008">
    <property type="protein sequence ID" value="MDP9837913.1"/>
    <property type="molecule type" value="Genomic_DNA"/>
</dbReference>
<feature type="domain" description="APS kinase" evidence="12">
    <location>
        <begin position="2"/>
        <end position="125"/>
    </location>
</feature>
<dbReference type="InterPro" id="IPR027417">
    <property type="entry name" value="P-loop_NTPase"/>
</dbReference>
<evidence type="ECO:0000313" key="13">
    <source>
        <dbReference type="EMBL" id="MDP9837913.1"/>
    </source>
</evidence>
<evidence type="ECO:0000256" key="5">
    <source>
        <dbReference type="ARBA" id="ARBA00012121"/>
    </source>
</evidence>
<protein>
    <recommendedName>
        <fullName evidence="6 11">Adenylyl-sulfate kinase</fullName>
        <ecNumber evidence="5 11">2.7.1.25</ecNumber>
    </recommendedName>
</protein>
<comment type="catalytic activity">
    <reaction evidence="1 11">
        <text>adenosine 5'-phosphosulfate + ATP = 3'-phosphoadenylyl sulfate + ADP + H(+)</text>
        <dbReference type="Rhea" id="RHEA:24152"/>
        <dbReference type="ChEBI" id="CHEBI:15378"/>
        <dbReference type="ChEBI" id="CHEBI:30616"/>
        <dbReference type="ChEBI" id="CHEBI:58243"/>
        <dbReference type="ChEBI" id="CHEBI:58339"/>
        <dbReference type="ChEBI" id="CHEBI:456216"/>
        <dbReference type="EC" id="2.7.1.25"/>
    </reaction>
</comment>
<evidence type="ECO:0000256" key="3">
    <source>
        <dbReference type="ARBA" id="ARBA00004806"/>
    </source>
</evidence>
<comment type="pathway">
    <text evidence="3 11">Sulfur metabolism; hydrogen sulfide biosynthesis; sulfite from sulfate: step 2/3.</text>
</comment>
<dbReference type="Gene3D" id="3.40.50.300">
    <property type="entry name" value="P-loop containing nucleotide triphosphate hydrolases"/>
    <property type="match status" value="1"/>
</dbReference>
<evidence type="ECO:0000256" key="9">
    <source>
        <dbReference type="ARBA" id="ARBA00022777"/>
    </source>
</evidence>
<evidence type="ECO:0000256" key="1">
    <source>
        <dbReference type="ARBA" id="ARBA00001823"/>
    </source>
</evidence>
<evidence type="ECO:0000256" key="8">
    <source>
        <dbReference type="ARBA" id="ARBA00022741"/>
    </source>
</evidence>
<evidence type="ECO:0000256" key="2">
    <source>
        <dbReference type="ARBA" id="ARBA00002632"/>
    </source>
</evidence>